<accession>A0A8H4B5P1</accession>
<name>A0A8H4B5P1_GIGMA</name>
<comment type="caution">
    <text evidence="1">The sequence shown here is derived from an EMBL/GenBank/DDBJ whole genome shotgun (WGS) entry which is preliminary data.</text>
</comment>
<reference evidence="1 2" key="1">
    <citation type="journal article" date="2019" name="Environ. Microbiol.">
        <title>At the nexus of three kingdoms: the genome of the mycorrhizal fungus Gigaspora margarita provides insights into plant, endobacterial and fungal interactions.</title>
        <authorList>
            <person name="Venice F."/>
            <person name="Ghignone S."/>
            <person name="Salvioli di Fossalunga A."/>
            <person name="Amselem J."/>
            <person name="Novero M."/>
            <person name="Xianan X."/>
            <person name="Sedzielewska Toro K."/>
            <person name="Morin E."/>
            <person name="Lipzen A."/>
            <person name="Grigoriev I.V."/>
            <person name="Henrissat B."/>
            <person name="Martin F.M."/>
            <person name="Bonfante P."/>
        </authorList>
    </citation>
    <scope>NUCLEOTIDE SEQUENCE [LARGE SCALE GENOMIC DNA]</scope>
    <source>
        <strain evidence="1 2">BEG34</strain>
    </source>
</reference>
<organism evidence="1 2">
    <name type="scientific">Gigaspora margarita</name>
    <dbReference type="NCBI Taxonomy" id="4874"/>
    <lineage>
        <taxon>Eukaryota</taxon>
        <taxon>Fungi</taxon>
        <taxon>Fungi incertae sedis</taxon>
        <taxon>Mucoromycota</taxon>
        <taxon>Glomeromycotina</taxon>
        <taxon>Glomeromycetes</taxon>
        <taxon>Diversisporales</taxon>
        <taxon>Gigasporaceae</taxon>
        <taxon>Gigaspora</taxon>
    </lineage>
</organism>
<dbReference type="EMBL" id="WTPW01000005">
    <property type="protein sequence ID" value="KAF0561855.1"/>
    <property type="molecule type" value="Genomic_DNA"/>
</dbReference>
<protein>
    <submittedName>
        <fullName evidence="1">Uncharacterized protein</fullName>
    </submittedName>
</protein>
<dbReference type="Proteomes" id="UP000439903">
    <property type="component" value="Unassembled WGS sequence"/>
</dbReference>
<dbReference type="AlphaFoldDB" id="A0A8H4B5P1"/>
<gene>
    <name evidence="1" type="ORF">F8M41_017415</name>
</gene>
<keyword evidence="2" id="KW-1185">Reference proteome</keyword>
<dbReference type="OrthoDB" id="2440842at2759"/>
<proteinExistence type="predicted"/>
<sequence>MVFSLAAKILINFVARYWLLEKYQDEDLGMQPLVNLFTVFLSESSKASTPITILLSNESSSLFSASNEMSTMTHLLLSAVAKKEMQKKKNLY</sequence>
<evidence type="ECO:0000313" key="2">
    <source>
        <dbReference type="Proteomes" id="UP000439903"/>
    </source>
</evidence>
<evidence type="ECO:0000313" key="1">
    <source>
        <dbReference type="EMBL" id="KAF0561855.1"/>
    </source>
</evidence>